<evidence type="ECO:0000313" key="3">
    <source>
        <dbReference type="Proteomes" id="UP001153620"/>
    </source>
</evidence>
<feature type="chain" id="PRO_5040241039" description="Salivary secreted peptide" evidence="1">
    <location>
        <begin position="21"/>
        <end position="88"/>
    </location>
</feature>
<gene>
    <name evidence="2" type="ORF">CHIRRI_LOCUS8605</name>
</gene>
<reference evidence="2" key="1">
    <citation type="submission" date="2022-01" db="EMBL/GenBank/DDBJ databases">
        <authorList>
            <person name="King R."/>
        </authorList>
    </citation>
    <scope>NUCLEOTIDE SEQUENCE</scope>
</reference>
<name>A0A9N9RY32_9DIPT</name>
<keyword evidence="3" id="KW-1185">Reference proteome</keyword>
<dbReference type="Proteomes" id="UP001153620">
    <property type="component" value="Chromosome 2"/>
</dbReference>
<organism evidence="2 3">
    <name type="scientific">Chironomus riparius</name>
    <dbReference type="NCBI Taxonomy" id="315576"/>
    <lineage>
        <taxon>Eukaryota</taxon>
        <taxon>Metazoa</taxon>
        <taxon>Ecdysozoa</taxon>
        <taxon>Arthropoda</taxon>
        <taxon>Hexapoda</taxon>
        <taxon>Insecta</taxon>
        <taxon>Pterygota</taxon>
        <taxon>Neoptera</taxon>
        <taxon>Endopterygota</taxon>
        <taxon>Diptera</taxon>
        <taxon>Nematocera</taxon>
        <taxon>Chironomoidea</taxon>
        <taxon>Chironomidae</taxon>
        <taxon>Chironominae</taxon>
        <taxon>Chironomus</taxon>
    </lineage>
</organism>
<evidence type="ECO:0000256" key="1">
    <source>
        <dbReference type="SAM" id="SignalP"/>
    </source>
</evidence>
<evidence type="ECO:0008006" key="4">
    <source>
        <dbReference type="Google" id="ProtNLM"/>
    </source>
</evidence>
<dbReference type="OrthoDB" id="10422909at2759"/>
<dbReference type="EMBL" id="OU895878">
    <property type="protein sequence ID" value="CAG9805736.1"/>
    <property type="molecule type" value="Genomic_DNA"/>
</dbReference>
<dbReference type="AlphaFoldDB" id="A0A9N9RY32"/>
<evidence type="ECO:0000313" key="2">
    <source>
        <dbReference type="EMBL" id="CAG9805736.1"/>
    </source>
</evidence>
<accession>A0A9N9RY32</accession>
<sequence length="88" mass="9701">MAKLTLILIAVFLFVQLAMCATREKRETEATTANILDSIKTGIESTFSEQNIKKAVDNLSDFGDKLKDLGSKVVTNFQNAMKKDDTTA</sequence>
<reference evidence="2" key="2">
    <citation type="submission" date="2022-10" db="EMBL/GenBank/DDBJ databases">
        <authorList>
            <consortium name="ENA_rothamsted_submissions"/>
            <consortium name="culmorum"/>
            <person name="King R."/>
        </authorList>
    </citation>
    <scope>NUCLEOTIDE SEQUENCE</scope>
</reference>
<keyword evidence="1" id="KW-0732">Signal</keyword>
<protein>
    <recommendedName>
        <fullName evidence="4">Salivary secreted peptide</fullName>
    </recommendedName>
</protein>
<proteinExistence type="predicted"/>
<feature type="signal peptide" evidence="1">
    <location>
        <begin position="1"/>
        <end position="20"/>
    </location>
</feature>